<dbReference type="InterPro" id="IPR010982">
    <property type="entry name" value="Lambda_DNA-bd_dom_sf"/>
</dbReference>
<feature type="transmembrane region" description="Helical" evidence="2">
    <location>
        <begin position="236"/>
        <end position="257"/>
    </location>
</feature>
<dbReference type="Pfam" id="PF14317">
    <property type="entry name" value="YcxB"/>
    <property type="match status" value="1"/>
</dbReference>
<feature type="transmembrane region" description="Helical" evidence="2">
    <location>
        <begin position="100"/>
        <end position="121"/>
    </location>
</feature>
<evidence type="ECO:0000259" key="3">
    <source>
        <dbReference type="PROSITE" id="PS50943"/>
    </source>
</evidence>
<keyword evidence="2" id="KW-0472">Membrane</keyword>
<organism evidence="4 5">
    <name type="scientific">Clostridium scindens (strain JCM 10418 / VPI 12708)</name>
    <dbReference type="NCBI Taxonomy" id="29347"/>
    <lineage>
        <taxon>Bacteria</taxon>
        <taxon>Bacillati</taxon>
        <taxon>Bacillota</taxon>
        <taxon>Clostridia</taxon>
        <taxon>Lachnospirales</taxon>
        <taxon>Lachnospiraceae</taxon>
    </lineage>
</organism>
<evidence type="ECO:0000313" key="4">
    <source>
        <dbReference type="EMBL" id="MSS41474.1"/>
    </source>
</evidence>
<dbReference type="CDD" id="cd00093">
    <property type="entry name" value="HTH_XRE"/>
    <property type="match status" value="1"/>
</dbReference>
<dbReference type="PANTHER" id="PTHR46558:SF13">
    <property type="entry name" value="HTH-TYPE TRANSCRIPTIONAL REGULATOR IMMR"/>
    <property type="match status" value="1"/>
</dbReference>
<dbReference type="InterPro" id="IPR025588">
    <property type="entry name" value="YcxB-like_C"/>
</dbReference>
<evidence type="ECO:0000256" key="1">
    <source>
        <dbReference type="ARBA" id="ARBA00023125"/>
    </source>
</evidence>
<dbReference type="Proteomes" id="UP000462363">
    <property type="component" value="Unassembled WGS sequence"/>
</dbReference>
<feature type="transmembrane region" description="Helical" evidence="2">
    <location>
        <begin position="133"/>
        <end position="158"/>
    </location>
</feature>
<evidence type="ECO:0000256" key="2">
    <source>
        <dbReference type="SAM" id="Phobius"/>
    </source>
</evidence>
<comment type="caution">
    <text evidence="4">The sequence shown here is derived from an EMBL/GenBank/DDBJ whole genome shotgun (WGS) entry which is preliminary data.</text>
</comment>
<dbReference type="AlphaFoldDB" id="A0A844FDE9"/>
<evidence type="ECO:0000313" key="5">
    <source>
        <dbReference type="Proteomes" id="UP000462363"/>
    </source>
</evidence>
<dbReference type="PANTHER" id="PTHR46558">
    <property type="entry name" value="TRACRIPTIONAL REGULATORY PROTEIN-RELATED-RELATED"/>
    <property type="match status" value="1"/>
</dbReference>
<dbReference type="Gene3D" id="1.10.260.40">
    <property type="entry name" value="lambda repressor-like DNA-binding domains"/>
    <property type="match status" value="1"/>
</dbReference>
<dbReference type="GO" id="GO:0003677">
    <property type="term" value="F:DNA binding"/>
    <property type="evidence" value="ECO:0007669"/>
    <property type="project" value="UniProtKB-KW"/>
</dbReference>
<keyword evidence="2" id="KW-1133">Transmembrane helix</keyword>
<dbReference type="Pfam" id="PF01381">
    <property type="entry name" value="HTH_3"/>
    <property type="match status" value="1"/>
</dbReference>
<dbReference type="SUPFAM" id="SSF47413">
    <property type="entry name" value="lambda repressor-like DNA-binding domains"/>
    <property type="match status" value="1"/>
</dbReference>
<dbReference type="PROSITE" id="PS50943">
    <property type="entry name" value="HTH_CROC1"/>
    <property type="match status" value="1"/>
</dbReference>
<gene>
    <name evidence="4" type="ORF">FYJ37_14290</name>
</gene>
<name>A0A844FDE9_CLOSV</name>
<keyword evidence="1" id="KW-0238">DNA-binding</keyword>
<accession>A0A844FDE9</accession>
<protein>
    <submittedName>
        <fullName evidence="4">Helix-turn-helix domain-containing protein</fullName>
    </submittedName>
</protein>
<keyword evidence="2" id="KW-0812">Transmembrane</keyword>
<sequence length="473" mass="54973">MEVSRMSLGKNIASRRKSQNFSQEDIATLVGVSRQAVSKWEKDLSSPSTENIIRLAEILRVSVEELTGGRPAAAGRDREDRSVYRVSDSRYLWLLIKDRLFIRLANPVLIFLYLEAWQTMYQLAYIGMLKRNLLWLSIYSFGILLFILEGAAAVYIAARRRVILGGEFLELSEEGIVVVDMSYRKKADIHWREVKQSRHYYFLILEGRRFLPIPRQDMTEAQESLLKKHARRVRGIKLRIVIAAFWIFVTACGTFAVGRCMVNLNGKLAWKIQEAKTDKKVRLKEKNFYKTGLSGIMDRVQTKVELMPHLMTENVDIIFKKDGEIESIYAFIYGYDMDYKLRTTYLVSYEPQTDKRMLIHTQDWTGVDKSEQKEYDPDNDMEILFQMAENINVQDVVRQWDEERYGFYYKGIASWGHLGAADGIRYIDHKGKVTLPDDYSSVEVNGPSLSIYCPDKKEERTPIRFVYAPSETM</sequence>
<dbReference type="SMART" id="SM00530">
    <property type="entry name" value="HTH_XRE"/>
    <property type="match status" value="1"/>
</dbReference>
<dbReference type="EMBL" id="VUMB01000037">
    <property type="protein sequence ID" value="MSS41474.1"/>
    <property type="molecule type" value="Genomic_DNA"/>
</dbReference>
<feature type="domain" description="HTH cro/C1-type" evidence="3">
    <location>
        <begin position="12"/>
        <end position="66"/>
    </location>
</feature>
<reference evidence="4 5" key="1">
    <citation type="submission" date="2019-08" db="EMBL/GenBank/DDBJ databases">
        <title>In-depth cultivation of the pig gut microbiome towards novel bacterial diversity and tailored functional studies.</title>
        <authorList>
            <person name="Wylensek D."/>
            <person name="Hitch T.C.A."/>
            <person name="Clavel T."/>
        </authorList>
    </citation>
    <scope>NUCLEOTIDE SEQUENCE [LARGE SCALE GENOMIC DNA]</scope>
    <source>
        <strain evidence="4 5">BL-389-WT-3D</strain>
    </source>
</reference>
<proteinExistence type="predicted"/>
<dbReference type="InterPro" id="IPR001387">
    <property type="entry name" value="Cro/C1-type_HTH"/>
</dbReference>